<comment type="caution">
    <text evidence="2">The sequence shown here is derived from an EMBL/GenBank/DDBJ whole genome shotgun (WGS) entry which is preliminary data.</text>
</comment>
<feature type="region of interest" description="Disordered" evidence="1">
    <location>
        <begin position="222"/>
        <end position="244"/>
    </location>
</feature>
<reference evidence="2 3" key="1">
    <citation type="submission" date="2020-08" db="EMBL/GenBank/DDBJ databases">
        <title>Sequencing the genomes of 1000 actinobacteria strains.</title>
        <authorList>
            <person name="Klenk H.-P."/>
        </authorList>
    </citation>
    <scope>NUCLEOTIDE SEQUENCE [LARGE SCALE GENOMIC DNA]</scope>
    <source>
        <strain evidence="2 3">DSM 43582</strain>
    </source>
</reference>
<organism evidence="2 3">
    <name type="scientific">Nocardia transvalensis</name>
    <dbReference type="NCBI Taxonomy" id="37333"/>
    <lineage>
        <taxon>Bacteria</taxon>
        <taxon>Bacillati</taxon>
        <taxon>Actinomycetota</taxon>
        <taxon>Actinomycetes</taxon>
        <taxon>Mycobacteriales</taxon>
        <taxon>Nocardiaceae</taxon>
        <taxon>Nocardia</taxon>
    </lineage>
</organism>
<evidence type="ECO:0000313" key="3">
    <source>
        <dbReference type="Proteomes" id="UP000540412"/>
    </source>
</evidence>
<accession>A0A7W9PB59</accession>
<feature type="compositionally biased region" description="Basic and acidic residues" evidence="1">
    <location>
        <begin position="293"/>
        <end position="304"/>
    </location>
</feature>
<protein>
    <recommendedName>
        <fullName evidence="4">PPE family protein</fullName>
    </recommendedName>
</protein>
<dbReference type="AlphaFoldDB" id="A0A7W9PB59"/>
<evidence type="ECO:0008006" key="4">
    <source>
        <dbReference type="Google" id="ProtNLM"/>
    </source>
</evidence>
<feature type="region of interest" description="Disordered" evidence="1">
    <location>
        <begin position="282"/>
        <end position="321"/>
    </location>
</feature>
<feature type="compositionally biased region" description="Gly residues" evidence="1">
    <location>
        <begin position="307"/>
        <end position="321"/>
    </location>
</feature>
<evidence type="ECO:0000313" key="2">
    <source>
        <dbReference type="EMBL" id="MBB5912849.1"/>
    </source>
</evidence>
<dbReference type="RefSeq" id="WP_184782136.1">
    <property type="nucleotide sequence ID" value="NZ_JACHIT010000001.1"/>
</dbReference>
<feature type="compositionally biased region" description="Low complexity" evidence="1">
    <location>
        <begin position="282"/>
        <end position="292"/>
    </location>
</feature>
<sequence length="438" mass="42768">MNAPLDASILDMLRGSAIAPMIDRPVNDVLRDMGLPQLPDPNHLPQLPPLPEMPPMPVLDLHAIAKPLTDLAGGFGNGQIGSGPGPDPTQVMQGVSTALTTAMSLGTSALQLAMTLWQGQGAQSAAAKAGEASADGSVLMAQSGEQKGVLGGAATSMGIGSANMAAIIAKYTATMTAGAPLLATPGGQVFLVAATVESLTEALAQVTETKVEMFGHSVRMTKAGKKHKVTNPPKPTGGGAKSMDPQQMQQMLQMLTPLMSMAQTGVQTATQVGTQMTQANAQMSAAKSASDIAAKDREEQDRAAAEGAGGDAGGPAGGVGGGAGGAPIGPVAAPLSPFAGAAGAGPGAAANGATAMEAASALRASPMSAGGSPGMMPLGGGAAAAARGAGDAGAGVPGNLVNAQHGDEVVGNLEGVTLPVVGATDQAPEPPPDKALTL</sequence>
<dbReference type="EMBL" id="JACHIT010000001">
    <property type="protein sequence ID" value="MBB5912849.1"/>
    <property type="molecule type" value="Genomic_DNA"/>
</dbReference>
<name>A0A7W9PB59_9NOCA</name>
<evidence type="ECO:0000256" key="1">
    <source>
        <dbReference type="SAM" id="MobiDB-lite"/>
    </source>
</evidence>
<keyword evidence="3" id="KW-1185">Reference proteome</keyword>
<gene>
    <name evidence="2" type="ORF">BJY24_001716</name>
</gene>
<dbReference type="Proteomes" id="UP000540412">
    <property type="component" value="Unassembled WGS sequence"/>
</dbReference>
<proteinExistence type="predicted"/>